<keyword evidence="2 5" id="KW-0285">Flavoprotein</keyword>
<evidence type="ECO:0000256" key="2">
    <source>
        <dbReference type="ARBA" id="ARBA00022630"/>
    </source>
</evidence>
<evidence type="ECO:0000256" key="5">
    <source>
        <dbReference type="PIRSR" id="PIRSR601834-1"/>
    </source>
</evidence>
<dbReference type="EMBL" id="JABMIG020000171">
    <property type="protein sequence ID" value="KAL3787648.1"/>
    <property type="molecule type" value="Genomic_DNA"/>
</dbReference>
<dbReference type="GO" id="GO:0016491">
    <property type="term" value="F:oxidoreductase activity"/>
    <property type="evidence" value="ECO:0007669"/>
    <property type="project" value="UniProtKB-KW"/>
</dbReference>
<evidence type="ECO:0000313" key="7">
    <source>
        <dbReference type="Proteomes" id="UP001516023"/>
    </source>
</evidence>
<keyword evidence="4" id="KW-0560">Oxidoreductase</keyword>
<dbReference type="PANTHER" id="PTHR19370">
    <property type="entry name" value="NADH-CYTOCHROME B5 REDUCTASE"/>
    <property type="match status" value="1"/>
</dbReference>
<dbReference type="AlphaFoldDB" id="A0ABD3PHZ0"/>
<evidence type="ECO:0008006" key="8">
    <source>
        <dbReference type="Google" id="ProtNLM"/>
    </source>
</evidence>
<keyword evidence="3 5" id="KW-0274">FAD</keyword>
<dbReference type="Gene3D" id="2.40.30.10">
    <property type="entry name" value="Translation factors"/>
    <property type="match status" value="1"/>
</dbReference>
<feature type="binding site" evidence="5">
    <location>
        <position position="340"/>
    </location>
    <ligand>
        <name>FAD</name>
        <dbReference type="ChEBI" id="CHEBI:57692"/>
    </ligand>
</feature>
<proteinExistence type="predicted"/>
<dbReference type="Gene3D" id="3.40.50.80">
    <property type="entry name" value="Nucleotide-binding domain of ferredoxin-NADP reductase (FNR) module"/>
    <property type="match status" value="1"/>
</dbReference>
<comment type="cofactor">
    <cofactor evidence="1 5">
        <name>FAD</name>
        <dbReference type="ChEBI" id="CHEBI:57692"/>
    </cofactor>
</comment>
<protein>
    <recommendedName>
        <fullName evidence="8">FAD-binding FR-type domain-containing protein</fullName>
    </recommendedName>
</protein>
<keyword evidence="7" id="KW-1185">Reference proteome</keyword>
<sequence>MSDCLVRLRPQQTILPAITPPKQYNTLPTCGLSETALAEIRPARASISTMTQFTLQTYGRGSRISLSSRMGILFVVAMIHSTVTCALLSVPSNSRTYHFAHPNSKVAKPQNKWIERANRNILQLSNKRQSLVLAASMAPIPHSNLAVRLDRPILAPVESCCSARSSSLWPSLLAVLLSDVCKTAIVAFFLAIGVSLAAKFLSQSTVGGAETGKEGIRGFFQRIKNFFSSLLSSKSERVQRSTPMPFEGDGGWGKCTLRSKRKIGSKFTVYEFALPKSEYSLPLGLGQQLDFCCLSLDDDVVTGSFYPYEMNDGERGVVRVVVPNRDAKGNAALVGLGSSKFIEVLHDLRPGEEVAIRPGKPTLTYRGEHVPVTDMVYIASGLGIVPIVDQVKAITPKGSSSVKVISVVWINDERSDFDLAMEELENEYTKYSTKLAVSCILDDVIKNPMEENAEVEEAVPYFNAGTMAVISGPKRFSEKVKAYLMRKGYPENCVCVLP</sequence>
<dbReference type="SUPFAM" id="SSF52343">
    <property type="entry name" value="Ferredoxin reductase-like, C-terminal NADP-linked domain"/>
    <property type="match status" value="1"/>
</dbReference>
<dbReference type="Proteomes" id="UP001516023">
    <property type="component" value="Unassembled WGS sequence"/>
</dbReference>
<dbReference type="InterPro" id="IPR039261">
    <property type="entry name" value="FNR_nucleotide-bd"/>
</dbReference>
<feature type="binding site" evidence="5">
    <location>
        <position position="321"/>
    </location>
    <ligand>
        <name>FAD</name>
        <dbReference type="ChEBI" id="CHEBI:57692"/>
    </ligand>
</feature>
<dbReference type="InterPro" id="IPR001834">
    <property type="entry name" value="CBR-like"/>
</dbReference>
<organism evidence="6 7">
    <name type="scientific">Cyclotella cryptica</name>
    <dbReference type="NCBI Taxonomy" id="29204"/>
    <lineage>
        <taxon>Eukaryota</taxon>
        <taxon>Sar</taxon>
        <taxon>Stramenopiles</taxon>
        <taxon>Ochrophyta</taxon>
        <taxon>Bacillariophyta</taxon>
        <taxon>Coscinodiscophyceae</taxon>
        <taxon>Thalassiosirophycidae</taxon>
        <taxon>Stephanodiscales</taxon>
        <taxon>Stephanodiscaceae</taxon>
        <taxon>Cyclotella</taxon>
    </lineage>
</organism>
<evidence type="ECO:0000256" key="3">
    <source>
        <dbReference type="ARBA" id="ARBA00022827"/>
    </source>
</evidence>
<comment type="caution">
    <text evidence="6">The sequence shown here is derived from an EMBL/GenBank/DDBJ whole genome shotgun (WGS) entry which is preliminary data.</text>
</comment>
<evidence type="ECO:0000313" key="6">
    <source>
        <dbReference type="EMBL" id="KAL3787648.1"/>
    </source>
</evidence>
<reference evidence="6 7" key="1">
    <citation type="journal article" date="2020" name="G3 (Bethesda)">
        <title>Improved Reference Genome for Cyclotella cryptica CCMP332, a Model for Cell Wall Morphogenesis, Salinity Adaptation, and Lipid Production in Diatoms (Bacillariophyta).</title>
        <authorList>
            <person name="Roberts W.R."/>
            <person name="Downey K.M."/>
            <person name="Ruck E.C."/>
            <person name="Traller J.C."/>
            <person name="Alverson A.J."/>
        </authorList>
    </citation>
    <scope>NUCLEOTIDE SEQUENCE [LARGE SCALE GENOMIC DNA]</scope>
    <source>
        <strain evidence="6 7">CCMP332</strain>
    </source>
</reference>
<name>A0ABD3PHZ0_9STRA</name>
<dbReference type="PANTHER" id="PTHR19370:SF185">
    <property type="entry name" value="NADH-CYTOCHROME B5 REDUCTASE"/>
    <property type="match status" value="1"/>
</dbReference>
<gene>
    <name evidence="6" type="ORF">HJC23_011796</name>
</gene>
<evidence type="ECO:0000256" key="1">
    <source>
        <dbReference type="ARBA" id="ARBA00001974"/>
    </source>
</evidence>
<evidence type="ECO:0000256" key="4">
    <source>
        <dbReference type="ARBA" id="ARBA00023002"/>
    </source>
</evidence>
<accession>A0ABD3PHZ0</accession>